<dbReference type="InParanoid" id="A0A5J5F3E8"/>
<dbReference type="Gene3D" id="3.70.10.10">
    <property type="match status" value="1"/>
</dbReference>
<evidence type="ECO:0000256" key="3">
    <source>
        <dbReference type="SAM" id="MobiDB-lite"/>
    </source>
</evidence>
<feature type="compositionally biased region" description="Pro residues" evidence="3">
    <location>
        <begin position="327"/>
        <end position="337"/>
    </location>
</feature>
<feature type="compositionally biased region" description="Low complexity" evidence="3">
    <location>
        <begin position="306"/>
        <end position="326"/>
    </location>
</feature>
<keyword evidence="2" id="KW-0227">DNA damage</keyword>
<feature type="compositionally biased region" description="Pro residues" evidence="3">
    <location>
        <begin position="353"/>
        <end position="362"/>
    </location>
</feature>
<feature type="region of interest" description="Disordered" evidence="3">
    <location>
        <begin position="304"/>
        <end position="384"/>
    </location>
</feature>
<keyword evidence="5" id="KW-1185">Reference proteome</keyword>
<comment type="similarity">
    <text evidence="1 2">Belongs to the rad9 family.</text>
</comment>
<protein>
    <recommendedName>
        <fullName evidence="2">DNA repair protein rad9</fullName>
    </recommendedName>
</protein>
<dbReference type="InterPro" id="IPR046938">
    <property type="entry name" value="DNA_clamp_sf"/>
</dbReference>
<proteinExistence type="inferred from homology"/>
<evidence type="ECO:0000313" key="5">
    <source>
        <dbReference type="Proteomes" id="UP000326924"/>
    </source>
</evidence>
<evidence type="ECO:0000256" key="2">
    <source>
        <dbReference type="PIRNR" id="PIRNR009303"/>
    </source>
</evidence>
<comment type="function">
    <text evidence="2">Acts in DNA repair and mutagenesis. Involved in promoting resistance to ionizing radiation and UV light, as well as regulating cell cycle progression after irradiation.</text>
</comment>
<name>A0A5J5F3E8_9PEZI</name>
<dbReference type="Pfam" id="PF04139">
    <property type="entry name" value="Rad9"/>
    <property type="match status" value="1"/>
</dbReference>
<dbReference type="GO" id="GO:0000076">
    <property type="term" value="P:DNA replication checkpoint signaling"/>
    <property type="evidence" value="ECO:0007669"/>
    <property type="project" value="TreeGrafter"/>
</dbReference>
<dbReference type="AlphaFoldDB" id="A0A5J5F3E8"/>
<dbReference type="PANTHER" id="PTHR15237">
    <property type="entry name" value="DNA REPAIR PROTEIN RAD9"/>
    <property type="match status" value="1"/>
</dbReference>
<comment type="caution">
    <text evidence="4">The sequence shown here is derived from an EMBL/GenBank/DDBJ whole genome shotgun (WGS) entry which is preliminary data.</text>
</comment>
<dbReference type="EMBL" id="VXIS01000044">
    <property type="protein sequence ID" value="KAA8910607.1"/>
    <property type="molecule type" value="Genomic_DNA"/>
</dbReference>
<dbReference type="SUPFAM" id="SSF55979">
    <property type="entry name" value="DNA clamp"/>
    <property type="match status" value="1"/>
</dbReference>
<dbReference type="GO" id="GO:0006281">
    <property type="term" value="P:DNA repair"/>
    <property type="evidence" value="ECO:0007669"/>
    <property type="project" value="UniProtKB-UniRule"/>
</dbReference>
<evidence type="ECO:0000256" key="1">
    <source>
        <dbReference type="ARBA" id="ARBA00008494"/>
    </source>
</evidence>
<dbReference type="GO" id="GO:0071479">
    <property type="term" value="P:cellular response to ionizing radiation"/>
    <property type="evidence" value="ECO:0007669"/>
    <property type="project" value="TreeGrafter"/>
</dbReference>
<dbReference type="OrthoDB" id="60092at2759"/>
<dbReference type="PIRSF" id="PIRSF009303">
    <property type="entry name" value="Cell_cycle_RAD9"/>
    <property type="match status" value="1"/>
</dbReference>
<gene>
    <name evidence="4" type="ORF">FN846DRAFT_938465</name>
</gene>
<dbReference type="InterPro" id="IPR007268">
    <property type="entry name" value="Rad9/Ddc1"/>
</dbReference>
<accession>A0A5J5F3E8</accession>
<sequence>MSTTTLTFTLTPTSIGRIHDALSCLSKFSNEISLIASSTQLTLSALNSTKSAYTAAHLQAARFFSEYAYQGAQSQFSCRLQTKALLSVFRQRMGEGRDKGTAIQRCEVRLHNSGRRQRLQVRLHCANGVLKTYQLTYEEVDVVAALFDRGSCRQRWRIAAALLKEYIEHFGPRAEQIEISSASRSGRAAFTSFTEKLTDGREILRLPLQTSVAIDTSDFEVFDVDDGVSIAVSLKDFKAIANYAGTLDVPVEAFYSQPGKPMQIGYVRDGVDMEFTLMTASRTSQPSAAMGKIEPRVRQEIVQRLPSQSQAPPSSPPSSSRQSQPAPQTPPPPPPQPRSLTESTDSSLYRLPTPRPAPPAEPPLFLNYSSAEDDDEESAGMGTALEYERGDFQLGWNTGQEAGAARASNKRVIEDFEDSEEESEDDGVGPTQQTGYVPKGLFD</sequence>
<organism evidence="4 5">
    <name type="scientific">Sphaerosporella brunnea</name>
    <dbReference type="NCBI Taxonomy" id="1250544"/>
    <lineage>
        <taxon>Eukaryota</taxon>
        <taxon>Fungi</taxon>
        <taxon>Dikarya</taxon>
        <taxon>Ascomycota</taxon>
        <taxon>Pezizomycotina</taxon>
        <taxon>Pezizomycetes</taxon>
        <taxon>Pezizales</taxon>
        <taxon>Pyronemataceae</taxon>
        <taxon>Sphaerosporella</taxon>
    </lineage>
</organism>
<reference evidence="4 5" key="1">
    <citation type="submission" date="2019-09" db="EMBL/GenBank/DDBJ databases">
        <title>Draft genome of the ectomycorrhizal ascomycete Sphaerosporella brunnea.</title>
        <authorList>
            <consortium name="DOE Joint Genome Institute"/>
            <person name="Benucci G.M."/>
            <person name="Marozzi G."/>
            <person name="Antonielli L."/>
            <person name="Sanchez S."/>
            <person name="Marco P."/>
            <person name="Wang X."/>
            <person name="Falini L.B."/>
            <person name="Barry K."/>
            <person name="Haridas S."/>
            <person name="Lipzen A."/>
            <person name="Labutti K."/>
            <person name="Grigoriev I.V."/>
            <person name="Murat C."/>
            <person name="Martin F."/>
            <person name="Albertini E."/>
            <person name="Donnini D."/>
            <person name="Bonito G."/>
        </authorList>
    </citation>
    <scope>NUCLEOTIDE SEQUENCE [LARGE SCALE GENOMIC DNA]</scope>
    <source>
        <strain evidence="4 5">Sb_GMNB300</strain>
    </source>
</reference>
<feature type="region of interest" description="Disordered" evidence="3">
    <location>
        <begin position="400"/>
        <end position="443"/>
    </location>
</feature>
<dbReference type="GO" id="GO:0031573">
    <property type="term" value="P:mitotic intra-S DNA damage checkpoint signaling"/>
    <property type="evidence" value="ECO:0007669"/>
    <property type="project" value="TreeGrafter"/>
</dbReference>
<feature type="compositionally biased region" description="Acidic residues" evidence="3">
    <location>
        <begin position="415"/>
        <end position="427"/>
    </location>
</feature>
<dbReference type="InterPro" id="IPR026584">
    <property type="entry name" value="Rad9"/>
</dbReference>
<evidence type="ECO:0000313" key="4">
    <source>
        <dbReference type="EMBL" id="KAA8910607.1"/>
    </source>
</evidence>
<dbReference type="PANTHER" id="PTHR15237:SF0">
    <property type="entry name" value="CELL CYCLE CHECKPOINT CONTROL PROTEIN"/>
    <property type="match status" value="1"/>
</dbReference>
<dbReference type="GO" id="GO:0030896">
    <property type="term" value="C:checkpoint clamp complex"/>
    <property type="evidence" value="ECO:0007669"/>
    <property type="project" value="UniProtKB-UniRule"/>
</dbReference>
<dbReference type="Proteomes" id="UP000326924">
    <property type="component" value="Unassembled WGS sequence"/>
</dbReference>